<sequence>MDPSFPNSFNLNFDGSQNYPNTQYFDNYEFFSNPNEVRTTENLQTSQNTEKQPRGNKWDVAEDIALMSAWCIASGNSSRGKNQKKTSLWARVKELYAEAQAENPGKIGNRNEDAMRGRCKRLSKNAQKWVGAYQEAYRRKRSGMSQKDIENEAHKIYEANGNNKFNDFVVFNEVMCKHPKWALQKDRETTRSHPASEMGNEESGGSTKRSRTTEEGDYSNPETPTSGDTSIQRPTGRDEAKRKGKGKVSNEIAAELRAMRLTRDTEVEVMKKKLDVDQQREQTITDRELMKMQLVHLNTLLQKEHLSAEEENMKGFLMAKFYGN</sequence>
<proteinExistence type="predicted"/>
<organism evidence="1 2">
    <name type="scientific">Cichorium intybus</name>
    <name type="common">Chicory</name>
    <dbReference type="NCBI Taxonomy" id="13427"/>
    <lineage>
        <taxon>Eukaryota</taxon>
        <taxon>Viridiplantae</taxon>
        <taxon>Streptophyta</taxon>
        <taxon>Embryophyta</taxon>
        <taxon>Tracheophyta</taxon>
        <taxon>Spermatophyta</taxon>
        <taxon>Magnoliopsida</taxon>
        <taxon>eudicotyledons</taxon>
        <taxon>Gunneridae</taxon>
        <taxon>Pentapetalae</taxon>
        <taxon>asterids</taxon>
        <taxon>campanulids</taxon>
        <taxon>Asterales</taxon>
        <taxon>Asteraceae</taxon>
        <taxon>Cichorioideae</taxon>
        <taxon>Cichorieae</taxon>
        <taxon>Cichoriinae</taxon>
        <taxon>Cichorium</taxon>
    </lineage>
</organism>
<comment type="caution">
    <text evidence="1">The sequence shown here is derived from an EMBL/GenBank/DDBJ whole genome shotgun (WGS) entry which is preliminary data.</text>
</comment>
<dbReference type="Proteomes" id="UP001055811">
    <property type="component" value="Linkage Group LG02"/>
</dbReference>
<gene>
    <name evidence="1" type="ORF">L2E82_07461</name>
</gene>
<reference evidence="2" key="1">
    <citation type="journal article" date="2022" name="Mol. Ecol. Resour.">
        <title>The genomes of chicory, endive, great burdock and yacon provide insights into Asteraceae palaeo-polyploidization history and plant inulin production.</title>
        <authorList>
            <person name="Fan W."/>
            <person name="Wang S."/>
            <person name="Wang H."/>
            <person name="Wang A."/>
            <person name="Jiang F."/>
            <person name="Liu H."/>
            <person name="Zhao H."/>
            <person name="Xu D."/>
            <person name="Zhang Y."/>
        </authorList>
    </citation>
    <scope>NUCLEOTIDE SEQUENCE [LARGE SCALE GENOMIC DNA]</scope>
    <source>
        <strain evidence="2">cv. Punajuju</strain>
    </source>
</reference>
<evidence type="ECO:0000313" key="2">
    <source>
        <dbReference type="Proteomes" id="UP001055811"/>
    </source>
</evidence>
<keyword evidence="2" id="KW-1185">Reference proteome</keyword>
<evidence type="ECO:0000313" key="1">
    <source>
        <dbReference type="EMBL" id="KAI3778280.1"/>
    </source>
</evidence>
<accession>A0ACB9G5E2</accession>
<reference evidence="1 2" key="2">
    <citation type="journal article" date="2022" name="Mol. Ecol. Resour.">
        <title>The genomes of chicory, endive, great burdock and yacon provide insights into Asteraceae paleo-polyploidization history and plant inulin production.</title>
        <authorList>
            <person name="Fan W."/>
            <person name="Wang S."/>
            <person name="Wang H."/>
            <person name="Wang A."/>
            <person name="Jiang F."/>
            <person name="Liu H."/>
            <person name="Zhao H."/>
            <person name="Xu D."/>
            <person name="Zhang Y."/>
        </authorList>
    </citation>
    <scope>NUCLEOTIDE SEQUENCE [LARGE SCALE GENOMIC DNA]</scope>
    <source>
        <strain evidence="2">cv. Punajuju</strain>
        <tissue evidence="1">Leaves</tissue>
    </source>
</reference>
<protein>
    <submittedName>
        <fullName evidence="1">Uncharacterized protein</fullName>
    </submittedName>
</protein>
<name>A0ACB9G5E2_CICIN</name>
<dbReference type="EMBL" id="CM042010">
    <property type="protein sequence ID" value="KAI3778280.1"/>
    <property type="molecule type" value="Genomic_DNA"/>
</dbReference>